<keyword evidence="2" id="KW-0472">Membrane</keyword>
<feature type="compositionally biased region" description="Polar residues" evidence="1">
    <location>
        <begin position="258"/>
        <end position="270"/>
    </location>
</feature>
<evidence type="ECO:0000256" key="2">
    <source>
        <dbReference type="SAM" id="Phobius"/>
    </source>
</evidence>
<keyword evidence="4" id="KW-1185">Reference proteome</keyword>
<feature type="compositionally biased region" description="Basic and acidic residues" evidence="1">
    <location>
        <begin position="271"/>
        <end position="280"/>
    </location>
</feature>
<organism evidence="3 4">
    <name type="scientific">Rhizoclosmatium globosum</name>
    <dbReference type="NCBI Taxonomy" id="329046"/>
    <lineage>
        <taxon>Eukaryota</taxon>
        <taxon>Fungi</taxon>
        <taxon>Fungi incertae sedis</taxon>
        <taxon>Chytridiomycota</taxon>
        <taxon>Chytridiomycota incertae sedis</taxon>
        <taxon>Chytridiomycetes</taxon>
        <taxon>Chytridiales</taxon>
        <taxon>Chytriomycetaceae</taxon>
        <taxon>Rhizoclosmatium</taxon>
    </lineage>
</organism>
<feature type="transmembrane region" description="Helical" evidence="2">
    <location>
        <begin position="14"/>
        <end position="37"/>
    </location>
</feature>
<proteinExistence type="predicted"/>
<evidence type="ECO:0000313" key="3">
    <source>
        <dbReference type="EMBL" id="ORY45291.1"/>
    </source>
</evidence>
<feature type="region of interest" description="Disordered" evidence="1">
    <location>
        <begin position="257"/>
        <end position="280"/>
    </location>
</feature>
<sequence length="280" mass="31837">MDNLHPPPYEANNFYFLINILSGLSIEVALQGLVHVCYRLFVGEEKRDFKFYTVATLLTICNLSTIAYIIANIYISAAESWCHIAGVVDNLASHLLFVSLDAIVLFKCYFITNRNKYSLFCIFLVLTHRIGWMIADLIQSYAYWDDSSFSCVYVQDPLTGIGYTSADIISDIFATMTALIIVFFRFSISSKYIQTMVIRTLLRSVLVVAADGWVLYSNANVTDLMWYNYAWNTQTYVLVRMANLDVLLDLGNLKEAADSNSSGYNSQNYADSEKEKRTLK</sequence>
<name>A0A1Y2CE03_9FUNG</name>
<comment type="caution">
    <text evidence="3">The sequence shown here is derived from an EMBL/GenBank/DDBJ whole genome shotgun (WGS) entry which is preliminary data.</text>
</comment>
<feature type="transmembrane region" description="Helical" evidence="2">
    <location>
        <begin position="91"/>
        <end position="110"/>
    </location>
</feature>
<dbReference type="Proteomes" id="UP000193642">
    <property type="component" value="Unassembled WGS sequence"/>
</dbReference>
<gene>
    <name evidence="3" type="ORF">BCR33DRAFT_716576</name>
</gene>
<dbReference type="AlphaFoldDB" id="A0A1Y2CE03"/>
<evidence type="ECO:0000256" key="1">
    <source>
        <dbReference type="SAM" id="MobiDB-lite"/>
    </source>
</evidence>
<dbReference type="OrthoDB" id="2153227at2759"/>
<protein>
    <recommendedName>
        <fullName evidence="5">G-protein coupled receptors family 1 profile domain-containing protein</fullName>
    </recommendedName>
</protein>
<feature type="transmembrane region" description="Helical" evidence="2">
    <location>
        <begin position="168"/>
        <end position="188"/>
    </location>
</feature>
<evidence type="ECO:0000313" key="4">
    <source>
        <dbReference type="Proteomes" id="UP000193642"/>
    </source>
</evidence>
<dbReference type="EMBL" id="MCGO01000020">
    <property type="protein sequence ID" value="ORY45291.1"/>
    <property type="molecule type" value="Genomic_DNA"/>
</dbReference>
<feature type="transmembrane region" description="Helical" evidence="2">
    <location>
        <begin position="49"/>
        <end position="71"/>
    </location>
</feature>
<accession>A0A1Y2CE03</accession>
<feature type="transmembrane region" description="Helical" evidence="2">
    <location>
        <begin position="117"/>
        <end position="135"/>
    </location>
</feature>
<evidence type="ECO:0008006" key="5">
    <source>
        <dbReference type="Google" id="ProtNLM"/>
    </source>
</evidence>
<reference evidence="3 4" key="1">
    <citation type="submission" date="2016-07" db="EMBL/GenBank/DDBJ databases">
        <title>Pervasive Adenine N6-methylation of Active Genes in Fungi.</title>
        <authorList>
            <consortium name="DOE Joint Genome Institute"/>
            <person name="Mondo S.J."/>
            <person name="Dannebaum R.O."/>
            <person name="Kuo R.C."/>
            <person name="Labutti K."/>
            <person name="Haridas S."/>
            <person name="Kuo A."/>
            <person name="Salamov A."/>
            <person name="Ahrendt S.R."/>
            <person name="Lipzen A."/>
            <person name="Sullivan W."/>
            <person name="Andreopoulos W.B."/>
            <person name="Clum A."/>
            <person name="Lindquist E."/>
            <person name="Daum C."/>
            <person name="Ramamoorthy G.K."/>
            <person name="Gryganskyi A."/>
            <person name="Culley D."/>
            <person name="Magnuson J.K."/>
            <person name="James T.Y."/>
            <person name="O'Malley M.A."/>
            <person name="Stajich J.E."/>
            <person name="Spatafora J.W."/>
            <person name="Visel A."/>
            <person name="Grigoriev I.V."/>
        </authorList>
    </citation>
    <scope>NUCLEOTIDE SEQUENCE [LARGE SCALE GENOMIC DNA]</scope>
    <source>
        <strain evidence="3 4">JEL800</strain>
    </source>
</reference>
<keyword evidence="2" id="KW-0812">Transmembrane</keyword>
<keyword evidence="2" id="KW-1133">Transmembrane helix</keyword>